<keyword evidence="2" id="KW-0812">Transmembrane</keyword>
<dbReference type="InterPro" id="IPR050645">
    <property type="entry name" value="Histidine_acid_phosphatase"/>
</dbReference>
<reference evidence="3" key="1">
    <citation type="journal article" date="2011" name="Genome Biol.">
        <title>The draft genome of the carcinogenic human liver fluke Clonorchis sinensis.</title>
        <authorList>
            <person name="Wang X."/>
            <person name="Chen W."/>
            <person name="Huang Y."/>
            <person name="Sun J."/>
            <person name="Men J."/>
            <person name="Liu H."/>
            <person name="Luo F."/>
            <person name="Guo L."/>
            <person name="Lv X."/>
            <person name="Deng C."/>
            <person name="Zhou C."/>
            <person name="Fan Y."/>
            <person name="Li X."/>
            <person name="Huang L."/>
            <person name="Hu Y."/>
            <person name="Liang C."/>
            <person name="Hu X."/>
            <person name="Xu J."/>
            <person name="Yu X."/>
        </authorList>
    </citation>
    <scope>NUCLEOTIDE SEQUENCE [LARGE SCALE GENOMIC DNA]</scope>
    <source>
        <strain evidence="3">Henan</strain>
    </source>
</reference>
<evidence type="ECO:0000256" key="2">
    <source>
        <dbReference type="SAM" id="Phobius"/>
    </source>
</evidence>
<protein>
    <recommendedName>
        <fullName evidence="5">Protein FRA10AC1</fullName>
    </recommendedName>
</protein>
<dbReference type="PANTHER" id="PTHR11567:SF25">
    <property type="entry name" value="PROTEIN FRA10AC1"/>
    <property type="match status" value="1"/>
</dbReference>
<dbReference type="InterPro" id="IPR019129">
    <property type="entry name" value="Folate-sensitive_fs_Fra10Ac1"/>
</dbReference>
<gene>
    <name evidence="3" type="ORF">CLF_108184</name>
</gene>
<feature type="compositionally biased region" description="Low complexity" evidence="1">
    <location>
        <begin position="335"/>
        <end position="348"/>
    </location>
</feature>
<evidence type="ECO:0008006" key="5">
    <source>
        <dbReference type="Google" id="ProtNLM"/>
    </source>
</evidence>
<dbReference type="GO" id="GO:0016791">
    <property type="term" value="F:phosphatase activity"/>
    <property type="evidence" value="ECO:0007669"/>
    <property type="project" value="TreeGrafter"/>
</dbReference>
<feature type="non-terminal residue" evidence="3">
    <location>
        <position position="1"/>
    </location>
</feature>
<feature type="region of interest" description="Disordered" evidence="1">
    <location>
        <begin position="293"/>
        <end position="354"/>
    </location>
</feature>
<dbReference type="PANTHER" id="PTHR11567">
    <property type="entry name" value="ACID PHOSPHATASE-RELATED"/>
    <property type="match status" value="1"/>
</dbReference>
<feature type="compositionally biased region" description="Basic and acidic residues" evidence="1">
    <location>
        <begin position="317"/>
        <end position="326"/>
    </location>
</feature>
<name>G7YHR9_CLOSI</name>
<feature type="region of interest" description="Disordered" evidence="1">
    <location>
        <begin position="1"/>
        <end position="32"/>
    </location>
</feature>
<evidence type="ECO:0000313" key="4">
    <source>
        <dbReference type="Proteomes" id="UP000008909"/>
    </source>
</evidence>
<organism evidence="3 4">
    <name type="scientific">Clonorchis sinensis</name>
    <name type="common">Chinese liver fluke</name>
    <dbReference type="NCBI Taxonomy" id="79923"/>
    <lineage>
        <taxon>Eukaryota</taxon>
        <taxon>Metazoa</taxon>
        <taxon>Spiralia</taxon>
        <taxon>Lophotrochozoa</taxon>
        <taxon>Platyhelminthes</taxon>
        <taxon>Trematoda</taxon>
        <taxon>Digenea</taxon>
        <taxon>Opisthorchiida</taxon>
        <taxon>Opisthorchiata</taxon>
        <taxon>Opisthorchiidae</taxon>
        <taxon>Clonorchis</taxon>
    </lineage>
</organism>
<proteinExistence type="predicted"/>
<keyword evidence="2" id="KW-1133">Transmembrane helix</keyword>
<feature type="transmembrane region" description="Helical" evidence="2">
    <location>
        <begin position="247"/>
        <end position="266"/>
    </location>
</feature>
<evidence type="ECO:0000313" key="3">
    <source>
        <dbReference type="EMBL" id="GAA52502.1"/>
    </source>
</evidence>
<keyword evidence="2" id="KW-0472">Membrane</keyword>
<dbReference type="AlphaFoldDB" id="G7YHR9"/>
<sequence>HTEVPPLKDPDLIAKPTSAHSSYGSSKAVLDQEQRRVHNAAVRHQLLSLDAYDRHRKLVNDYLQYYGGSWSDFKRDDATDRRDIDVIREHGRFLWSDKDEPKNWSERLAKRYWDKLFKEYCLVDLSRFKENKFGMRWRLEKEVISGKGQFTCGNVRCTAGADARLRSWEVNFAYKERGEHRNALVKLRLCRDCSDKLNYRYNQFCRVTQHYLNVLNAETPSTKNNTVCCLIISSTDDGAGRWRFGELMRVICGVAGYIISIVVVVSCKKPCTCRTMVVAATVSFTGNLGRRRDVTGQKVGSEEPAPRCEETTATDEPETKRPKPDDGNQTDFWRSTTQTQSAQSSAPKTQEEEFDEYFADMLL</sequence>
<dbReference type="Proteomes" id="UP000008909">
    <property type="component" value="Unassembled WGS sequence"/>
</dbReference>
<reference key="2">
    <citation type="submission" date="2011-10" db="EMBL/GenBank/DDBJ databases">
        <title>The genome and transcriptome sequence of Clonorchis sinensis provide insights into the carcinogenic liver fluke.</title>
        <authorList>
            <person name="Wang X."/>
            <person name="Huang Y."/>
            <person name="Chen W."/>
            <person name="Liu H."/>
            <person name="Guo L."/>
            <person name="Chen Y."/>
            <person name="Luo F."/>
            <person name="Zhou W."/>
            <person name="Sun J."/>
            <person name="Mao Q."/>
            <person name="Liang P."/>
            <person name="Zhou C."/>
            <person name="Tian Y."/>
            <person name="Men J."/>
            <person name="Lv X."/>
            <person name="Huang L."/>
            <person name="Zhou J."/>
            <person name="Hu Y."/>
            <person name="Li R."/>
            <person name="Zhang F."/>
            <person name="Lei H."/>
            <person name="Li X."/>
            <person name="Hu X."/>
            <person name="Liang C."/>
            <person name="Xu J."/>
            <person name="Wu Z."/>
            <person name="Yu X."/>
        </authorList>
    </citation>
    <scope>NUCLEOTIDE SEQUENCE</scope>
    <source>
        <strain>Henan</strain>
    </source>
</reference>
<evidence type="ECO:0000256" key="1">
    <source>
        <dbReference type="SAM" id="MobiDB-lite"/>
    </source>
</evidence>
<feature type="compositionally biased region" description="Basic and acidic residues" evidence="1">
    <location>
        <begin position="1"/>
        <end position="12"/>
    </location>
</feature>
<feature type="compositionally biased region" description="Basic and acidic residues" evidence="1">
    <location>
        <begin position="293"/>
        <end position="310"/>
    </location>
</feature>
<keyword evidence="4" id="KW-1185">Reference proteome</keyword>
<dbReference type="Pfam" id="PF09725">
    <property type="entry name" value="Fra10Ac1"/>
    <property type="match status" value="1"/>
</dbReference>
<dbReference type="EMBL" id="DF143304">
    <property type="protein sequence ID" value="GAA52502.1"/>
    <property type="molecule type" value="Genomic_DNA"/>
</dbReference>
<accession>G7YHR9</accession>